<dbReference type="EC" id="1.5.99.12" evidence="3"/>
<dbReference type="SUPFAM" id="SSF55103">
    <property type="entry name" value="FAD-linked oxidases, C-terminal domain"/>
    <property type="match status" value="1"/>
</dbReference>
<dbReference type="InterPro" id="IPR036318">
    <property type="entry name" value="FAD-bd_PCMH-like_sf"/>
</dbReference>
<dbReference type="InterPro" id="IPR016170">
    <property type="entry name" value="Cytok_DH_C_sf"/>
</dbReference>
<dbReference type="PANTHER" id="PTHR13878">
    <property type="entry name" value="GULONOLACTONE OXIDASE"/>
    <property type="match status" value="1"/>
</dbReference>
<evidence type="ECO:0000259" key="8">
    <source>
        <dbReference type="PROSITE" id="PS51387"/>
    </source>
</evidence>
<name>A0A8B8LLT9_ABRPR</name>
<dbReference type="RefSeq" id="XP_027356917.1">
    <property type="nucleotide sequence ID" value="XM_027501116.1"/>
</dbReference>
<evidence type="ECO:0000313" key="10">
    <source>
        <dbReference type="RefSeq" id="XP_027356917.1"/>
    </source>
</evidence>
<dbReference type="InterPro" id="IPR016164">
    <property type="entry name" value="FAD-linked_Oxase-like_C"/>
</dbReference>
<reference evidence="10" key="2">
    <citation type="submission" date="2025-08" db="UniProtKB">
        <authorList>
            <consortium name="RefSeq"/>
        </authorList>
    </citation>
    <scope>IDENTIFICATION</scope>
    <source>
        <tissue evidence="10">Young leaves</tissue>
    </source>
</reference>
<dbReference type="Gene3D" id="3.40.462.10">
    <property type="entry name" value="FAD-linked oxidases, C-terminal domain"/>
    <property type="match status" value="1"/>
</dbReference>
<dbReference type="InterPro" id="IPR006094">
    <property type="entry name" value="Oxid_FAD_bind_N"/>
</dbReference>
<organism evidence="9 10">
    <name type="scientific">Abrus precatorius</name>
    <name type="common">Indian licorice</name>
    <name type="synonym">Glycine abrus</name>
    <dbReference type="NCBI Taxonomy" id="3816"/>
    <lineage>
        <taxon>Eukaryota</taxon>
        <taxon>Viridiplantae</taxon>
        <taxon>Streptophyta</taxon>
        <taxon>Embryophyta</taxon>
        <taxon>Tracheophyta</taxon>
        <taxon>Spermatophyta</taxon>
        <taxon>Magnoliopsida</taxon>
        <taxon>eudicotyledons</taxon>
        <taxon>Gunneridae</taxon>
        <taxon>Pentapetalae</taxon>
        <taxon>rosids</taxon>
        <taxon>fabids</taxon>
        <taxon>Fabales</taxon>
        <taxon>Fabaceae</taxon>
        <taxon>Papilionoideae</taxon>
        <taxon>50 kb inversion clade</taxon>
        <taxon>NPAAA clade</taxon>
        <taxon>indigoferoid/millettioid clade</taxon>
        <taxon>Abreae</taxon>
        <taxon>Abrus</taxon>
    </lineage>
</organism>
<dbReference type="OrthoDB" id="415825at2759"/>
<evidence type="ECO:0000256" key="5">
    <source>
        <dbReference type="ARBA" id="ARBA00022827"/>
    </source>
</evidence>
<keyword evidence="4" id="KW-0285">Flavoprotein</keyword>
<dbReference type="GO" id="GO:0019139">
    <property type="term" value="F:cytokinin dehydrogenase activity"/>
    <property type="evidence" value="ECO:0007669"/>
    <property type="project" value="UniProtKB-EC"/>
</dbReference>
<dbReference type="PANTHER" id="PTHR13878:SF112">
    <property type="entry name" value="CYTOKININ DEHYDROGENASE 7"/>
    <property type="match status" value="1"/>
</dbReference>
<keyword evidence="6" id="KW-0560">Oxidoreductase</keyword>
<dbReference type="InterPro" id="IPR016169">
    <property type="entry name" value="FAD-bd_PCMH_sub2"/>
</dbReference>
<comment type="cofactor">
    <cofactor evidence="1">
        <name>FAD</name>
        <dbReference type="ChEBI" id="CHEBI:57692"/>
    </cofactor>
</comment>
<feature type="domain" description="FAD-binding PCMH-type" evidence="8">
    <location>
        <begin position="52"/>
        <end position="227"/>
    </location>
</feature>
<dbReference type="InterPro" id="IPR015345">
    <property type="entry name" value="Cytokinin_DH_FAD/cytokin-bd"/>
</dbReference>
<accession>A0A8B8LLT9</accession>
<evidence type="ECO:0000256" key="7">
    <source>
        <dbReference type="ARBA" id="ARBA00048224"/>
    </source>
</evidence>
<dbReference type="Gene3D" id="3.30.43.10">
    <property type="entry name" value="Uridine Diphospho-n-acetylenolpyruvylglucosamine Reductase, domain 2"/>
    <property type="match status" value="1"/>
</dbReference>
<dbReference type="Gene3D" id="3.30.465.10">
    <property type="match status" value="1"/>
</dbReference>
<comment type="catalytic activity">
    <reaction evidence="7">
        <text>N(6)-dimethylallyladenine + A + H2O = 3-methyl-2-butenal + adenine + AH2</text>
        <dbReference type="Rhea" id="RHEA:13625"/>
        <dbReference type="ChEBI" id="CHEBI:13193"/>
        <dbReference type="ChEBI" id="CHEBI:15377"/>
        <dbReference type="ChEBI" id="CHEBI:15825"/>
        <dbReference type="ChEBI" id="CHEBI:16708"/>
        <dbReference type="ChEBI" id="CHEBI:17499"/>
        <dbReference type="ChEBI" id="CHEBI:17660"/>
        <dbReference type="EC" id="1.5.99.12"/>
    </reaction>
</comment>
<dbReference type="GeneID" id="113866235"/>
<keyword evidence="5" id="KW-0274">FAD</keyword>
<dbReference type="InterPro" id="IPR016166">
    <property type="entry name" value="FAD-bd_PCMH"/>
</dbReference>
<evidence type="ECO:0000256" key="3">
    <source>
        <dbReference type="ARBA" id="ARBA00011928"/>
    </source>
</evidence>
<dbReference type="Pfam" id="PF01565">
    <property type="entry name" value="FAD_binding_4"/>
    <property type="match status" value="1"/>
</dbReference>
<dbReference type="Proteomes" id="UP000694853">
    <property type="component" value="Unplaced"/>
</dbReference>
<dbReference type="PROSITE" id="PS51387">
    <property type="entry name" value="FAD_PCMH"/>
    <property type="match status" value="1"/>
</dbReference>
<dbReference type="InterPro" id="IPR016167">
    <property type="entry name" value="FAD-bd_PCMH_sub1"/>
</dbReference>
<evidence type="ECO:0000256" key="6">
    <source>
        <dbReference type="ARBA" id="ARBA00023002"/>
    </source>
</evidence>
<evidence type="ECO:0000313" key="9">
    <source>
        <dbReference type="Proteomes" id="UP000694853"/>
    </source>
</evidence>
<dbReference type="GO" id="GO:0071949">
    <property type="term" value="F:FAD binding"/>
    <property type="evidence" value="ECO:0007669"/>
    <property type="project" value="InterPro"/>
</dbReference>
<proteinExistence type="inferred from homology"/>
<dbReference type="SUPFAM" id="SSF56176">
    <property type="entry name" value="FAD-binding/transporter-associated domain-like"/>
    <property type="match status" value="1"/>
</dbReference>
<dbReference type="Pfam" id="PF09265">
    <property type="entry name" value="Cytokin-bind"/>
    <property type="match status" value="1"/>
</dbReference>
<dbReference type="GO" id="GO:0009690">
    <property type="term" value="P:cytokinin metabolic process"/>
    <property type="evidence" value="ECO:0007669"/>
    <property type="project" value="InterPro"/>
</dbReference>
<evidence type="ECO:0000256" key="2">
    <source>
        <dbReference type="ARBA" id="ARBA00005466"/>
    </source>
</evidence>
<keyword evidence="9" id="KW-1185">Reference proteome</keyword>
<dbReference type="InterPro" id="IPR050432">
    <property type="entry name" value="FAD-linked_Oxidoreductases_BP"/>
</dbReference>
<gene>
    <name evidence="10" type="primary">LOC113866235</name>
</gene>
<comment type="similarity">
    <text evidence="2">Belongs to the oxygen-dependent FAD-linked oxidoreductase family.</text>
</comment>
<evidence type="ECO:0000256" key="1">
    <source>
        <dbReference type="ARBA" id="ARBA00001974"/>
    </source>
</evidence>
<sequence length="516" mass="57705">MIAYLEHFVHANDTESSQDDDVSSLSKALDLQATTDDCGPAGIATKDFGGMKSVKPLAFIRPASAADVARVVTAAAKFPNLTVAARGNGHSINGQAMAEQGVVLDMRGMEDFEVVWIDGSPYVDVSGGALWEYVLKRCVLEFGLAPRSWTDYLGLTVGGTLSYAGVSGQAFRYGPQTSNVTELEVVTGKGETLCCSQTQNSELFFGALGGLGQFGIITKARVVLQRPPDMVRWIRVVYSEFEDFAGDAEWLVVEGKCSDYVEGFVFVNKDEPTNGWPTVPLDPEQVFDPIHIPPGAGPVLYCLELALHYRNQDHPSHVDTNVSGLLGRLRFIEGLKFQLDVGYMEFLLRVKRVEEHAKRNGTWDAPHPWLNLFVPQSNMVDFDREVFKKILKNGVDGPILVYPLLRNKWDSRHSVVVPDSDIFYIVALLRFTPPPPKGPPTEFLVEQNHEIIRFCSSRGFDFKLYFPHYQSREEWMKHFGNQWTRFLERKVNFDPMAILAPGQKIFSRISQPCSIT</sequence>
<dbReference type="AlphaFoldDB" id="A0A8B8LLT9"/>
<dbReference type="KEGG" id="aprc:113866235"/>
<protein>
    <recommendedName>
        <fullName evidence="3">cytokinin dehydrogenase</fullName>
        <ecNumber evidence="3">1.5.99.12</ecNumber>
    </recommendedName>
</protein>
<evidence type="ECO:0000256" key="4">
    <source>
        <dbReference type="ARBA" id="ARBA00022630"/>
    </source>
</evidence>
<reference evidence="9" key="1">
    <citation type="journal article" date="2019" name="Toxins">
        <title>Detection of Abrin-Like and Prepropulchellin-Like Toxin Genes and Transcripts Using Whole Genome Sequencing and Full-Length Transcript Sequencing of Abrus precatorius.</title>
        <authorList>
            <person name="Hovde B.T."/>
            <person name="Daligault H.E."/>
            <person name="Hanschen E.R."/>
            <person name="Kunde Y.A."/>
            <person name="Johnson M.B."/>
            <person name="Starkenburg S.R."/>
            <person name="Johnson S.L."/>
        </authorList>
    </citation>
    <scope>NUCLEOTIDE SEQUENCE [LARGE SCALE GENOMIC DNA]</scope>
</reference>